<dbReference type="GeneID" id="70192026"/>
<dbReference type="InterPro" id="IPR050857">
    <property type="entry name" value="D-2-hydroxyacid_DH"/>
</dbReference>
<dbReference type="InterPro" id="IPR036291">
    <property type="entry name" value="NAD(P)-bd_dom_sf"/>
</dbReference>
<evidence type="ECO:0000256" key="3">
    <source>
        <dbReference type="ARBA" id="ARBA00023027"/>
    </source>
</evidence>
<evidence type="ECO:0000313" key="7">
    <source>
        <dbReference type="EMBL" id="KAH7034702.1"/>
    </source>
</evidence>
<keyword evidence="2 4" id="KW-0560">Oxidoreductase</keyword>
<dbReference type="PROSITE" id="PS00671">
    <property type="entry name" value="D_2_HYDROXYACID_DH_3"/>
    <property type="match status" value="1"/>
</dbReference>
<dbReference type="SUPFAM" id="SSF52283">
    <property type="entry name" value="Formate/glycerate dehydrogenase catalytic domain-like"/>
    <property type="match status" value="1"/>
</dbReference>
<evidence type="ECO:0000256" key="4">
    <source>
        <dbReference type="RuleBase" id="RU003719"/>
    </source>
</evidence>
<comment type="similarity">
    <text evidence="1 4">Belongs to the D-isomer specific 2-hydroxyacid dehydrogenase family.</text>
</comment>
<dbReference type="PANTHER" id="PTHR42789">
    <property type="entry name" value="D-ISOMER SPECIFIC 2-HYDROXYACID DEHYDROGENASE FAMILY PROTEIN (AFU_ORTHOLOGUE AFUA_6G10090)"/>
    <property type="match status" value="1"/>
</dbReference>
<dbReference type="Proteomes" id="UP000756346">
    <property type="component" value="Unassembled WGS sequence"/>
</dbReference>
<feature type="domain" description="D-isomer specific 2-hydroxyacid dehydrogenase catalytic" evidence="5">
    <location>
        <begin position="26"/>
        <end position="323"/>
    </location>
</feature>
<organism evidence="7 8">
    <name type="scientific">Microdochium trichocladiopsis</name>
    <dbReference type="NCBI Taxonomy" id="1682393"/>
    <lineage>
        <taxon>Eukaryota</taxon>
        <taxon>Fungi</taxon>
        <taxon>Dikarya</taxon>
        <taxon>Ascomycota</taxon>
        <taxon>Pezizomycotina</taxon>
        <taxon>Sordariomycetes</taxon>
        <taxon>Xylariomycetidae</taxon>
        <taxon>Xylariales</taxon>
        <taxon>Microdochiaceae</taxon>
        <taxon>Microdochium</taxon>
    </lineage>
</organism>
<accession>A0A9P8YAI5</accession>
<dbReference type="EMBL" id="JAGTJQ010000003">
    <property type="protein sequence ID" value="KAH7034702.1"/>
    <property type="molecule type" value="Genomic_DNA"/>
</dbReference>
<evidence type="ECO:0000313" key="8">
    <source>
        <dbReference type="Proteomes" id="UP000756346"/>
    </source>
</evidence>
<dbReference type="RefSeq" id="XP_046014795.1">
    <property type="nucleotide sequence ID" value="XM_046162480.1"/>
</dbReference>
<dbReference type="Pfam" id="PF00389">
    <property type="entry name" value="2-Hacid_dh"/>
    <property type="match status" value="1"/>
</dbReference>
<name>A0A9P8YAI5_9PEZI</name>
<dbReference type="SUPFAM" id="SSF51735">
    <property type="entry name" value="NAD(P)-binding Rossmann-fold domains"/>
    <property type="match status" value="1"/>
</dbReference>
<keyword evidence="3" id="KW-0520">NAD</keyword>
<dbReference type="InterPro" id="IPR029753">
    <property type="entry name" value="D-isomer_DH_CS"/>
</dbReference>
<dbReference type="InterPro" id="IPR006139">
    <property type="entry name" value="D-isomer_2_OHA_DH_cat_dom"/>
</dbReference>
<evidence type="ECO:0000256" key="2">
    <source>
        <dbReference type="ARBA" id="ARBA00023002"/>
    </source>
</evidence>
<protein>
    <submittedName>
        <fullName evidence="7">D-3-phosphoglycerate dehydrogenase</fullName>
    </submittedName>
</protein>
<dbReference type="AlphaFoldDB" id="A0A9P8YAI5"/>
<reference evidence="7" key="1">
    <citation type="journal article" date="2021" name="Nat. Commun.">
        <title>Genetic determinants of endophytism in the Arabidopsis root mycobiome.</title>
        <authorList>
            <person name="Mesny F."/>
            <person name="Miyauchi S."/>
            <person name="Thiergart T."/>
            <person name="Pickel B."/>
            <person name="Atanasova L."/>
            <person name="Karlsson M."/>
            <person name="Huettel B."/>
            <person name="Barry K.W."/>
            <person name="Haridas S."/>
            <person name="Chen C."/>
            <person name="Bauer D."/>
            <person name="Andreopoulos W."/>
            <person name="Pangilinan J."/>
            <person name="LaButti K."/>
            <person name="Riley R."/>
            <person name="Lipzen A."/>
            <person name="Clum A."/>
            <person name="Drula E."/>
            <person name="Henrissat B."/>
            <person name="Kohler A."/>
            <person name="Grigoriev I.V."/>
            <person name="Martin F.M."/>
            <person name="Hacquard S."/>
        </authorList>
    </citation>
    <scope>NUCLEOTIDE SEQUENCE</scope>
    <source>
        <strain evidence="7">MPI-CAGE-CH-0230</strain>
    </source>
</reference>
<keyword evidence="8" id="KW-1185">Reference proteome</keyword>
<feature type="domain" description="D-isomer specific 2-hydroxyacid dehydrogenase NAD-binding" evidence="6">
    <location>
        <begin position="126"/>
        <end position="322"/>
    </location>
</feature>
<sequence>MAPVQVAVLDDYQEISTEHFAALDSANFEVTVFSDTLLPYNHPDATQHDKLALIKRLEPFQVICTMRERTPFPRDLVTNLPNLKLLLTTGGRNASLEVSAMNERGIPVAGTTGEPLDPDSTTQHCVALILGIARNIAQENAAMKAGLWQTTVATNLTGRTFGSVGFGRLGFAVSKIMKIAFGMKIIAWSTNLTQEAVDEKARKAGLPTEDENGEKTFKVVSRDELFSTADVVNIQLVLSDRSRGLINASDLSKMKKTALFVNAARGPLVVQDDLLHAAKKGLISGIALDVYDTEPLPINSEWRTTRWGIDGKSRVLLTPHMGYVQDATMHGWYKQQVENIQRWEKGEELAVLYKDSGY</sequence>
<dbReference type="Pfam" id="PF02826">
    <property type="entry name" value="2-Hacid_dh_C"/>
    <property type="match status" value="1"/>
</dbReference>
<evidence type="ECO:0000259" key="6">
    <source>
        <dbReference type="Pfam" id="PF02826"/>
    </source>
</evidence>
<dbReference type="GO" id="GO:0051287">
    <property type="term" value="F:NAD binding"/>
    <property type="evidence" value="ECO:0007669"/>
    <property type="project" value="InterPro"/>
</dbReference>
<dbReference type="InterPro" id="IPR006140">
    <property type="entry name" value="D-isomer_DH_NAD-bd"/>
</dbReference>
<dbReference type="GO" id="GO:0016616">
    <property type="term" value="F:oxidoreductase activity, acting on the CH-OH group of donors, NAD or NADP as acceptor"/>
    <property type="evidence" value="ECO:0007669"/>
    <property type="project" value="InterPro"/>
</dbReference>
<dbReference type="CDD" id="cd12169">
    <property type="entry name" value="PGDH_like_1"/>
    <property type="match status" value="1"/>
</dbReference>
<dbReference type="OrthoDB" id="298012at2759"/>
<evidence type="ECO:0000259" key="5">
    <source>
        <dbReference type="Pfam" id="PF00389"/>
    </source>
</evidence>
<dbReference type="Gene3D" id="3.40.50.720">
    <property type="entry name" value="NAD(P)-binding Rossmann-like Domain"/>
    <property type="match status" value="2"/>
</dbReference>
<evidence type="ECO:0000256" key="1">
    <source>
        <dbReference type="ARBA" id="ARBA00005854"/>
    </source>
</evidence>
<proteinExistence type="inferred from homology"/>
<dbReference type="PANTHER" id="PTHR42789:SF1">
    <property type="entry name" value="D-ISOMER SPECIFIC 2-HYDROXYACID DEHYDROGENASE FAMILY PROTEIN (AFU_ORTHOLOGUE AFUA_6G10090)"/>
    <property type="match status" value="1"/>
</dbReference>
<comment type="caution">
    <text evidence="7">The sequence shown here is derived from an EMBL/GenBank/DDBJ whole genome shotgun (WGS) entry which is preliminary data.</text>
</comment>
<gene>
    <name evidence="7" type="ORF">B0I36DRAFT_429000</name>
</gene>